<dbReference type="AlphaFoldDB" id="A0A6N7X9Y6"/>
<evidence type="ECO:0000313" key="7">
    <source>
        <dbReference type="Proteomes" id="UP000469424"/>
    </source>
</evidence>
<dbReference type="Pfam" id="PF05698">
    <property type="entry name" value="Trigger_C"/>
    <property type="match status" value="1"/>
</dbReference>
<dbReference type="GO" id="GO:0015031">
    <property type="term" value="P:protein transport"/>
    <property type="evidence" value="ECO:0007669"/>
    <property type="project" value="InterPro"/>
</dbReference>
<evidence type="ECO:0000256" key="1">
    <source>
        <dbReference type="ARBA" id="ARBA00023110"/>
    </source>
</evidence>
<dbReference type="GO" id="GO:0006457">
    <property type="term" value="P:protein folding"/>
    <property type="evidence" value="ECO:0007669"/>
    <property type="project" value="InterPro"/>
</dbReference>
<dbReference type="EMBL" id="VUNA01000019">
    <property type="protein sequence ID" value="MST71303.1"/>
    <property type="molecule type" value="Genomic_DNA"/>
</dbReference>
<keyword evidence="1" id="KW-0697">Rotamase</keyword>
<dbReference type="GO" id="GO:0003755">
    <property type="term" value="F:peptidyl-prolyl cis-trans isomerase activity"/>
    <property type="evidence" value="ECO:0007669"/>
    <property type="project" value="UniProtKB-KW"/>
</dbReference>
<protein>
    <recommendedName>
        <fullName evidence="5">Trigger factor C-terminal domain-containing protein</fullName>
    </recommendedName>
</protein>
<keyword evidence="2" id="KW-0413">Isomerase</keyword>
<evidence type="ECO:0000313" key="6">
    <source>
        <dbReference type="EMBL" id="MST71303.1"/>
    </source>
</evidence>
<evidence type="ECO:0000256" key="4">
    <source>
        <dbReference type="SAM" id="Phobius"/>
    </source>
</evidence>
<reference evidence="6 7" key="1">
    <citation type="submission" date="2019-08" db="EMBL/GenBank/DDBJ databases">
        <title>In-depth cultivation of the pig gut microbiome towards novel bacterial diversity and tailored functional studies.</title>
        <authorList>
            <person name="Wylensek D."/>
            <person name="Hitch T.C.A."/>
            <person name="Clavel T."/>
        </authorList>
    </citation>
    <scope>NUCLEOTIDE SEQUENCE [LARGE SCALE GENOMIC DNA]</scope>
    <source>
        <strain evidence="6 7">WCA-MUC-591-APC-4B</strain>
    </source>
</reference>
<dbReference type="Gene3D" id="1.10.3120.10">
    <property type="entry name" value="Trigger factor, C-terminal domain"/>
    <property type="match status" value="1"/>
</dbReference>
<proteinExistence type="predicted"/>
<keyword evidence="4" id="KW-1133">Transmembrane helix</keyword>
<dbReference type="InterPro" id="IPR027304">
    <property type="entry name" value="Trigger_fact/SurA_dom_sf"/>
</dbReference>
<evidence type="ECO:0000256" key="3">
    <source>
        <dbReference type="SAM" id="MobiDB-lite"/>
    </source>
</evidence>
<gene>
    <name evidence="6" type="ORF">FYJ65_08295</name>
</gene>
<organism evidence="6 7">
    <name type="scientific">Mogibacterium kristiansenii</name>
    <dbReference type="NCBI Taxonomy" id="2606708"/>
    <lineage>
        <taxon>Bacteria</taxon>
        <taxon>Bacillati</taxon>
        <taxon>Bacillota</taxon>
        <taxon>Clostridia</taxon>
        <taxon>Peptostreptococcales</taxon>
        <taxon>Anaerovoracaceae</taxon>
        <taxon>Mogibacterium</taxon>
    </lineage>
</organism>
<dbReference type="RefSeq" id="WP_154554868.1">
    <property type="nucleotide sequence ID" value="NZ_JAQXUZ010000023.1"/>
</dbReference>
<feature type="compositionally biased region" description="Basic and acidic residues" evidence="3">
    <location>
        <begin position="7"/>
        <end position="22"/>
    </location>
</feature>
<feature type="compositionally biased region" description="Basic and acidic residues" evidence="3">
    <location>
        <begin position="30"/>
        <end position="50"/>
    </location>
</feature>
<evidence type="ECO:0000259" key="5">
    <source>
        <dbReference type="Pfam" id="PF05698"/>
    </source>
</evidence>
<dbReference type="SUPFAM" id="SSF109998">
    <property type="entry name" value="Triger factor/SurA peptide-binding domain-like"/>
    <property type="match status" value="1"/>
</dbReference>
<keyword evidence="4" id="KW-0812">Transmembrane</keyword>
<comment type="caution">
    <text evidence="6">The sequence shown here is derived from an EMBL/GenBank/DDBJ whole genome shotgun (WGS) entry which is preliminary data.</text>
</comment>
<feature type="domain" description="Trigger factor C-terminal" evidence="5">
    <location>
        <begin position="152"/>
        <end position="285"/>
    </location>
</feature>
<feature type="transmembrane region" description="Helical" evidence="4">
    <location>
        <begin position="59"/>
        <end position="79"/>
    </location>
</feature>
<feature type="region of interest" description="Disordered" evidence="3">
    <location>
        <begin position="1"/>
        <end position="51"/>
    </location>
</feature>
<name>A0A6N7X9Y6_9FIRM</name>
<accession>A0A6N7X9Y6</accession>
<evidence type="ECO:0000256" key="2">
    <source>
        <dbReference type="ARBA" id="ARBA00023235"/>
    </source>
</evidence>
<dbReference type="InterPro" id="IPR008880">
    <property type="entry name" value="Trigger_fac_C"/>
</dbReference>
<sequence>MAKKVSRKEEEKLKKLSPAERKAIKKQKKRDAYQKEKAQRKEERYQSESKKFRKRHRKGAVVTGIVLAVVLLGGLFYWMNTGLFEEDSYKFFSYDKYVKVASTDKLTYKKSQLKVSDKDVEKQIQAKLKNAGEKKLTEAFIKKNTDNECKTKAEYEKHVREQLEKDKKNSVGSELLSKVSGDSKLKKTPKLQLKAAKKDVEQNYEQMASQYGMDVDSLIKAYGMDEKSYQAMVKNSAKESVKLHLVAHAIAKEEGIRLSSSDYDQRLKEFKESTGLSEKQFKKQAGSSYEDYAKENNFEEYFFQEKVGQFLVDKATAK</sequence>
<keyword evidence="7" id="KW-1185">Reference proteome</keyword>
<dbReference type="InterPro" id="IPR037041">
    <property type="entry name" value="Trigger_fac_C_sf"/>
</dbReference>
<dbReference type="Proteomes" id="UP000469424">
    <property type="component" value="Unassembled WGS sequence"/>
</dbReference>
<keyword evidence="4" id="KW-0472">Membrane</keyword>